<feature type="domain" description="DUF6545" evidence="2">
    <location>
        <begin position="242"/>
        <end position="361"/>
    </location>
</feature>
<keyword evidence="4" id="KW-1185">Reference proteome</keyword>
<dbReference type="Pfam" id="PF20182">
    <property type="entry name" value="DUF6545"/>
    <property type="match status" value="1"/>
</dbReference>
<feature type="transmembrane region" description="Helical" evidence="1">
    <location>
        <begin position="98"/>
        <end position="116"/>
    </location>
</feature>
<evidence type="ECO:0000256" key="1">
    <source>
        <dbReference type="SAM" id="Phobius"/>
    </source>
</evidence>
<keyword evidence="1" id="KW-1133">Transmembrane helix</keyword>
<protein>
    <recommendedName>
        <fullName evidence="2">DUF6545 domain-containing protein</fullName>
    </recommendedName>
</protein>
<dbReference type="InterPro" id="IPR050039">
    <property type="entry name" value="MAB_1171c-like"/>
</dbReference>
<evidence type="ECO:0000313" key="3">
    <source>
        <dbReference type="EMBL" id="QIS14852.1"/>
    </source>
</evidence>
<feature type="transmembrane region" description="Helical" evidence="1">
    <location>
        <begin position="136"/>
        <end position="158"/>
    </location>
</feature>
<dbReference type="InterPro" id="IPR046675">
    <property type="entry name" value="DUF6545"/>
</dbReference>
<accession>A0A6G9YNS4</accession>
<feature type="transmembrane region" description="Helical" evidence="1">
    <location>
        <begin position="213"/>
        <end position="235"/>
    </location>
</feature>
<proteinExistence type="predicted"/>
<evidence type="ECO:0000259" key="2">
    <source>
        <dbReference type="Pfam" id="PF20182"/>
    </source>
</evidence>
<gene>
    <name evidence="3" type="ORF">F5544_35100</name>
</gene>
<feature type="transmembrane region" description="Helical" evidence="1">
    <location>
        <begin position="170"/>
        <end position="193"/>
    </location>
</feature>
<reference evidence="3 4" key="1">
    <citation type="journal article" date="2019" name="ACS Chem. Biol.">
        <title>Identification and Mobilization of a Cryptic Antibiotic Biosynthesis Gene Locus from a Human-Pathogenic Nocardia Isolate.</title>
        <authorList>
            <person name="Herisse M."/>
            <person name="Ishida K."/>
            <person name="Porter J.L."/>
            <person name="Howden B."/>
            <person name="Hertweck C."/>
            <person name="Stinear T.P."/>
            <person name="Pidot S.J."/>
        </authorList>
    </citation>
    <scope>NUCLEOTIDE SEQUENCE [LARGE SCALE GENOMIC DNA]</scope>
    <source>
        <strain evidence="3 4">AUSMDU00012717</strain>
    </source>
</reference>
<dbReference type="NCBIfam" id="NF042915">
    <property type="entry name" value="MAB_1171c_fam"/>
    <property type="match status" value="1"/>
</dbReference>
<dbReference type="KEGG" id="nah:F5544_35100"/>
<feature type="transmembrane region" description="Helical" evidence="1">
    <location>
        <begin position="67"/>
        <end position="86"/>
    </location>
</feature>
<dbReference type="Proteomes" id="UP000503540">
    <property type="component" value="Chromosome"/>
</dbReference>
<sequence>MFASPLPGVIGWPVTGYVAVVLCARIALGRTGDLDRLFNRLGMWSLLALLLYRCAPARSLTDPVHQLALGCVIVMLMCCYAIVRAWEDGADSPAALRRYRVCVGIGLGLTCVVLLAGRCARPRGVPVDLGPTGPGLVVTAAFGVPLTVAGWVLIRNWIREFRLAESSFGGKFVCSCLIAANLIVSVVATLSGVQLVTGWSRPDLGPQLVRFEMVTTFCTFVTTTLAAIPVVVTLITRAGLDRNGRVCRRLWPLWRDLTAAVPEIVLTPPVDTPLNAEARLLRMTVEIRDALLHLGPYLPADTRPESDWRPADYARGLSYATKSRMAGLPPVAADDASRSVPIAHDFDTELRLLTGLAKVWPQSAQHRVAIR</sequence>
<organism evidence="3 4">
    <name type="scientific">Nocardia arthritidis</name>
    <dbReference type="NCBI Taxonomy" id="228602"/>
    <lineage>
        <taxon>Bacteria</taxon>
        <taxon>Bacillati</taxon>
        <taxon>Actinomycetota</taxon>
        <taxon>Actinomycetes</taxon>
        <taxon>Mycobacteriales</taxon>
        <taxon>Nocardiaceae</taxon>
        <taxon>Nocardia</taxon>
    </lineage>
</organism>
<name>A0A6G9YNS4_9NOCA</name>
<feature type="transmembrane region" description="Helical" evidence="1">
    <location>
        <begin position="37"/>
        <end position="55"/>
    </location>
</feature>
<dbReference type="RefSeq" id="WP_167477188.1">
    <property type="nucleotide sequence ID" value="NZ_CP046172.1"/>
</dbReference>
<dbReference type="EMBL" id="CP046172">
    <property type="protein sequence ID" value="QIS14852.1"/>
    <property type="molecule type" value="Genomic_DNA"/>
</dbReference>
<keyword evidence="1" id="KW-0472">Membrane</keyword>
<keyword evidence="1" id="KW-0812">Transmembrane</keyword>
<dbReference type="AlphaFoldDB" id="A0A6G9YNS4"/>
<feature type="transmembrane region" description="Helical" evidence="1">
    <location>
        <begin position="6"/>
        <end position="28"/>
    </location>
</feature>
<evidence type="ECO:0000313" key="4">
    <source>
        <dbReference type="Proteomes" id="UP000503540"/>
    </source>
</evidence>